<dbReference type="Proteomes" id="UP001501218">
    <property type="component" value="Unassembled WGS sequence"/>
</dbReference>
<dbReference type="CDD" id="cd02603">
    <property type="entry name" value="HAD_sEH-N_like"/>
    <property type="match status" value="1"/>
</dbReference>
<evidence type="ECO:0000313" key="1">
    <source>
        <dbReference type="EMBL" id="GAA2342533.1"/>
    </source>
</evidence>
<name>A0ABP5T027_9PSEU</name>
<proteinExistence type="predicted"/>
<sequence>MGSSDAAPPVRAVIFDYGGVLTTPTRDSIQEWLATDGIRPEDFSAALKEWLSRKAPQGTPVHKLETGEITAAEFNETLAARLRTVDGSPVDPTDLLGRLFARMRPEPAMLGLVRELRGNGLRTALLSNSWGNNYPWEHLDGLFEFAVISGEVAMRKPDPRIYHLMLDRLGLAARDAVFVDDGAPNIEAAQQLGMRTVLHTDPADTRARLAELLPAGTVLQEENR</sequence>
<dbReference type="GO" id="GO:0016787">
    <property type="term" value="F:hydrolase activity"/>
    <property type="evidence" value="ECO:0007669"/>
    <property type="project" value="UniProtKB-KW"/>
</dbReference>
<dbReference type="InterPro" id="IPR036412">
    <property type="entry name" value="HAD-like_sf"/>
</dbReference>
<dbReference type="Gene3D" id="1.10.150.240">
    <property type="entry name" value="Putative phosphatase, domain 2"/>
    <property type="match status" value="1"/>
</dbReference>
<dbReference type="InterPro" id="IPR023198">
    <property type="entry name" value="PGP-like_dom2"/>
</dbReference>
<accession>A0ABP5T027</accession>
<comment type="caution">
    <text evidence="1">The sequence shown here is derived from an EMBL/GenBank/DDBJ whole genome shotgun (WGS) entry which is preliminary data.</text>
</comment>
<reference evidence="2" key="1">
    <citation type="journal article" date="2019" name="Int. J. Syst. Evol. Microbiol.">
        <title>The Global Catalogue of Microorganisms (GCM) 10K type strain sequencing project: providing services to taxonomists for standard genome sequencing and annotation.</title>
        <authorList>
            <consortium name="The Broad Institute Genomics Platform"/>
            <consortium name="The Broad Institute Genome Sequencing Center for Infectious Disease"/>
            <person name="Wu L."/>
            <person name="Ma J."/>
        </authorList>
    </citation>
    <scope>NUCLEOTIDE SEQUENCE [LARGE SCALE GENOMIC DNA]</scope>
    <source>
        <strain evidence="2">JCM 16221</strain>
    </source>
</reference>
<protein>
    <submittedName>
        <fullName evidence="1">HAD-IA family hydrolase</fullName>
    </submittedName>
</protein>
<dbReference type="SUPFAM" id="SSF56784">
    <property type="entry name" value="HAD-like"/>
    <property type="match status" value="1"/>
</dbReference>
<dbReference type="Pfam" id="PF00702">
    <property type="entry name" value="Hydrolase"/>
    <property type="match status" value="1"/>
</dbReference>
<evidence type="ECO:0000313" key="2">
    <source>
        <dbReference type="Proteomes" id="UP001501218"/>
    </source>
</evidence>
<dbReference type="PANTHER" id="PTHR47829:SF1">
    <property type="entry name" value="HAD FAMILY PHOSPHATASE"/>
    <property type="match status" value="1"/>
</dbReference>
<dbReference type="SFLD" id="SFLDS00003">
    <property type="entry name" value="Haloacid_Dehalogenase"/>
    <property type="match status" value="1"/>
</dbReference>
<dbReference type="SFLD" id="SFLDG01129">
    <property type="entry name" value="C1.5:_HAD__Beta-PGM__Phosphata"/>
    <property type="match status" value="1"/>
</dbReference>
<dbReference type="NCBIfam" id="TIGR01509">
    <property type="entry name" value="HAD-SF-IA-v3"/>
    <property type="match status" value="1"/>
</dbReference>
<dbReference type="InterPro" id="IPR006439">
    <property type="entry name" value="HAD-SF_hydro_IA"/>
</dbReference>
<keyword evidence="1" id="KW-0378">Hydrolase</keyword>
<dbReference type="InterPro" id="IPR023214">
    <property type="entry name" value="HAD_sf"/>
</dbReference>
<dbReference type="InterPro" id="IPR052898">
    <property type="entry name" value="ACAD10-like"/>
</dbReference>
<dbReference type="RefSeq" id="WP_344128906.1">
    <property type="nucleotide sequence ID" value="NZ_BAAARA010000004.1"/>
</dbReference>
<dbReference type="Gene3D" id="3.40.50.1000">
    <property type="entry name" value="HAD superfamily/HAD-like"/>
    <property type="match status" value="1"/>
</dbReference>
<gene>
    <name evidence="1" type="ORF">GCM10009854_19060</name>
</gene>
<dbReference type="PANTHER" id="PTHR47829">
    <property type="entry name" value="HYDROLASE, PUTATIVE (AFU_ORTHOLOGUE AFUA_1G12880)-RELATED"/>
    <property type="match status" value="1"/>
</dbReference>
<organism evidence="1 2">
    <name type="scientific">Saccharopolyspora halophila</name>
    <dbReference type="NCBI Taxonomy" id="405551"/>
    <lineage>
        <taxon>Bacteria</taxon>
        <taxon>Bacillati</taxon>
        <taxon>Actinomycetota</taxon>
        <taxon>Actinomycetes</taxon>
        <taxon>Pseudonocardiales</taxon>
        <taxon>Pseudonocardiaceae</taxon>
        <taxon>Saccharopolyspora</taxon>
    </lineage>
</organism>
<dbReference type="PRINTS" id="PR00413">
    <property type="entry name" value="HADHALOGNASE"/>
</dbReference>
<keyword evidence="2" id="KW-1185">Reference proteome</keyword>
<dbReference type="EMBL" id="BAAARA010000004">
    <property type="protein sequence ID" value="GAA2342533.1"/>
    <property type="molecule type" value="Genomic_DNA"/>
</dbReference>